<dbReference type="Proteomes" id="UP000261284">
    <property type="component" value="Unassembled WGS sequence"/>
</dbReference>
<evidence type="ECO:0000256" key="1">
    <source>
        <dbReference type="ARBA" id="ARBA00010552"/>
    </source>
</evidence>
<proteinExistence type="inferred from homology"/>
<dbReference type="Gene3D" id="3.30.1330.40">
    <property type="entry name" value="RutC-like"/>
    <property type="match status" value="1"/>
</dbReference>
<name>A0A3E1NPM4_9BACT</name>
<dbReference type="PANTHER" id="PTHR11803:SF39">
    <property type="entry name" value="2-IMINOBUTANOATE_2-IMINOPROPANOATE DEAMINASE"/>
    <property type="match status" value="1"/>
</dbReference>
<dbReference type="InterPro" id="IPR006175">
    <property type="entry name" value="YjgF/YER057c/UK114"/>
</dbReference>
<evidence type="ECO:0000313" key="3">
    <source>
        <dbReference type="Proteomes" id="UP000261284"/>
    </source>
</evidence>
<dbReference type="PANTHER" id="PTHR11803">
    <property type="entry name" value="2-IMINOBUTANOATE/2-IMINOPROPANOATE DEAMINASE RIDA"/>
    <property type="match status" value="1"/>
</dbReference>
<comment type="similarity">
    <text evidence="1">Belongs to the RutC family.</text>
</comment>
<dbReference type="AlphaFoldDB" id="A0A3E1NPM4"/>
<sequence length="128" mass="13835">MAKQIIKTDKAPAPIGPYNQAVKTGDLLFVSGQVAIDPATNDLIAGSIKDEAHQVMKNLEAILTEAKVTFEHVVKTTIFLSDMGHFATVNEVYGSYFTGDYPARETVAVRTLPKNVNVEISVIATLSL</sequence>
<dbReference type="CDD" id="cd00448">
    <property type="entry name" value="YjgF_YER057c_UK114_family"/>
    <property type="match status" value="1"/>
</dbReference>
<dbReference type="GO" id="GO:0019239">
    <property type="term" value="F:deaminase activity"/>
    <property type="evidence" value="ECO:0007669"/>
    <property type="project" value="TreeGrafter"/>
</dbReference>
<organism evidence="2 3">
    <name type="scientific">Deminuibacter soli</name>
    <dbReference type="NCBI Taxonomy" id="2291815"/>
    <lineage>
        <taxon>Bacteria</taxon>
        <taxon>Pseudomonadati</taxon>
        <taxon>Bacteroidota</taxon>
        <taxon>Chitinophagia</taxon>
        <taxon>Chitinophagales</taxon>
        <taxon>Chitinophagaceae</taxon>
        <taxon>Deminuibacter</taxon>
    </lineage>
</organism>
<dbReference type="InterPro" id="IPR035959">
    <property type="entry name" value="RutC-like_sf"/>
</dbReference>
<accession>A0A3E1NPM4</accession>
<keyword evidence="3" id="KW-1185">Reference proteome</keyword>
<dbReference type="SUPFAM" id="SSF55298">
    <property type="entry name" value="YjgF-like"/>
    <property type="match status" value="1"/>
</dbReference>
<protein>
    <submittedName>
        <fullName evidence="2">RidA family protein</fullName>
    </submittedName>
</protein>
<dbReference type="FunFam" id="3.30.1330.40:FF:000001">
    <property type="entry name" value="L-PSP family endoribonuclease"/>
    <property type="match status" value="1"/>
</dbReference>
<dbReference type="Pfam" id="PF01042">
    <property type="entry name" value="Ribonuc_L-PSP"/>
    <property type="match status" value="1"/>
</dbReference>
<dbReference type="RefSeq" id="WP_116845615.1">
    <property type="nucleotide sequence ID" value="NZ_QTJU01000001.1"/>
</dbReference>
<dbReference type="GO" id="GO:0005829">
    <property type="term" value="C:cytosol"/>
    <property type="evidence" value="ECO:0007669"/>
    <property type="project" value="TreeGrafter"/>
</dbReference>
<evidence type="ECO:0000313" key="2">
    <source>
        <dbReference type="EMBL" id="RFM29860.1"/>
    </source>
</evidence>
<dbReference type="EMBL" id="QTJU01000001">
    <property type="protein sequence ID" value="RFM29860.1"/>
    <property type="molecule type" value="Genomic_DNA"/>
</dbReference>
<dbReference type="NCBIfam" id="TIGR00004">
    <property type="entry name" value="Rid family detoxifying hydrolase"/>
    <property type="match status" value="1"/>
</dbReference>
<dbReference type="OrthoDB" id="9803101at2"/>
<gene>
    <name evidence="2" type="ORF">DXN05_02475</name>
</gene>
<comment type="caution">
    <text evidence="2">The sequence shown here is derived from an EMBL/GenBank/DDBJ whole genome shotgun (WGS) entry which is preliminary data.</text>
</comment>
<reference evidence="2 3" key="1">
    <citation type="submission" date="2018-08" db="EMBL/GenBank/DDBJ databases">
        <title>Chitinophagaceae sp. K23C18032701, a novel bacterium isolated from forest soil.</title>
        <authorList>
            <person name="Wang C."/>
        </authorList>
    </citation>
    <scope>NUCLEOTIDE SEQUENCE [LARGE SCALE GENOMIC DNA]</scope>
    <source>
        <strain evidence="2 3">K23C18032701</strain>
    </source>
</reference>
<dbReference type="InterPro" id="IPR006056">
    <property type="entry name" value="RidA"/>
</dbReference>